<dbReference type="InterPro" id="IPR020084">
    <property type="entry name" value="NUDIX_hydrolase_CS"/>
</dbReference>
<evidence type="ECO:0000256" key="10">
    <source>
        <dbReference type="ARBA" id="ARBA00035861"/>
    </source>
</evidence>
<reference evidence="20" key="1">
    <citation type="journal article" date="2021" name="ISME J.">
        <title>Evolutionary origin and ecological implication of a unique nif island in free-living Bradyrhizobium lineages.</title>
        <authorList>
            <person name="Tao J."/>
        </authorList>
    </citation>
    <scope>NUCLEOTIDE SEQUENCE [LARGE SCALE GENOMIC DNA]</scope>
    <source>
        <strain evidence="20">SZCCT0094</strain>
    </source>
</reference>
<name>A0ABS5G702_9BRAD</name>
<dbReference type="Proteomes" id="UP001314635">
    <property type="component" value="Unassembled WGS sequence"/>
</dbReference>
<gene>
    <name evidence="19" type="ORF">JQ619_14760</name>
</gene>
<sequence>MIGLSSHHAAQRPCAMSSPVIEVAVAVVQDDRGHVLLAERTARQVAAGFWELPGGKIDSGESASAAAVRELDEETGIHATAFRPWLCYVHAFPTKRVRLHIFRVERWRGTPVGREGQRLAWVDPAEPGVAPLLPSNARAMFALGLPQLLAVVDHDDPVRAAAAAIAACDRGAGLIVIRAPRCAPDQRIALARRIIAAVAPAGPRVLLQGSALEAQRAGAHGAFACSATLRRSPARPSVRLWGVACDDASDRALAAQRGADFAIEAPPLLLAANNRQAGLTMLRADGTAAELPLFKPAATAARDTSRFPATTGVLT</sequence>
<evidence type="ECO:0000256" key="5">
    <source>
        <dbReference type="ARBA" id="ARBA00022723"/>
    </source>
</evidence>
<keyword evidence="6" id="KW-0227">DNA damage</keyword>
<proteinExistence type="inferred from homology"/>
<evidence type="ECO:0000256" key="12">
    <source>
        <dbReference type="ARBA" id="ARBA00038905"/>
    </source>
</evidence>
<comment type="catalytic activity">
    <reaction evidence="11">
        <text>8-oxo-GTP + H2O = 8-oxo-GMP + diphosphate + H(+)</text>
        <dbReference type="Rhea" id="RHEA:67616"/>
        <dbReference type="ChEBI" id="CHEBI:15377"/>
        <dbReference type="ChEBI" id="CHEBI:15378"/>
        <dbReference type="ChEBI" id="CHEBI:33019"/>
        <dbReference type="ChEBI" id="CHEBI:143553"/>
        <dbReference type="ChEBI" id="CHEBI:145694"/>
    </reaction>
</comment>
<evidence type="ECO:0000256" key="8">
    <source>
        <dbReference type="ARBA" id="ARBA00022842"/>
    </source>
</evidence>
<evidence type="ECO:0000256" key="11">
    <source>
        <dbReference type="ARBA" id="ARBA00036904"/>
    </source>
</evidence>
<evidence type="ECO:0000259" key="18">
    <source>
        <dbReference type="PROSITE" id="PS51462"/>
    </source>
</evidence>
<dbReference type="PANTHER" id="PTHR47707:SF1">
    <property type="entry name" value="NUDIX HYDROLASE FAMILY PROTEIN"/>
    <property type="match status" value="1"/>
</dbReference>
<evidence type="ECO:0000256" key="13">
    <source>
        <dbReference type="ARBA" id="ARBA00040794"/>
    </source>
</evidence>
<dbReference type="SUPFAM" id="SSF55811">
    <property type="entry name" value="Nudix"/>
    <property type="match status" value="1"/>
</dbReference>
<dbReference type="RefSeq" id="WP_172236863.1">
    <property type="nucleotide sequence ID" value="NZ_JABFDP010000012.1"/>
</dbReference>
<dbReference type="InterPro" id="IPR015797">
    <property type="entry name" value="NUDIX_hydrolase-like_dom_sf"/>
</dbReference>
<dbReference type="SUPFAM" id="SSF51391">
    <property type="entry name" value="Thiamin phosphate synthase"/>
    <property type="match status" value="1"/>
</dbReference>
<keyword evidence="5" id="KW-0479">Metal-binding</keyword>
<keyword evidence="3" id="KW-0515">Mutator protein</keyword>
<evidence type="ECO:0000256" key="16">
    <source>
        <dbReference type="ARBA" id="ARBA00042798"/>
    </source>
</evidence>
<dbReference type="PRINTS" id="PR00502">
    <property type="entry name" value="NUDIXFAMILY"/>
</dbReference>
<organism evidence="19 20">
    <name type="scientific">Bradyrhizobium denitrificans</name>
    <dbReference type="NCBI Taxonomy" id="2734912"/>
    <lineage>
        <taxon>Bacteria</taxon>
        <taxon>Pseudomonadati</taxon>
        <taxon>Pseudomonadota</taxon>
        <taxon>Alphaproteobacteria</taxon>
        <taxon>Hyphomicrobiales</taxon>
        <taxon>Nitrobacteraceae</taxon>
        <taxon>Bradyrhizobium</taxon>
    </lineage>
</organism>
<accession>A0ABS5G702</accession>
<dbReference type="PROSITE" id="PS51462">
    <property type="entry name" value="NUDIX"/>
    <property type="match status" value="1"/>
</dbReference>
<dbReference type="Gene3D" id="3.90.79.10">
    <property type="entry name" value="Nucleoside Triphosphate Pyrophosphohydrolase"/>
    <property type="match status" value="1"/>
</dbReference>
<evidence type="ECO:0000256" key="4">
    <source>
        <dbReference type="ARBA" id="ARBA00022705"/>
    </source>
</evidence>
<dbReference type="CDD" id="cd03425">
    <property type="entry name" value="NUDIX_MutT_NudA_like"/>
    <property type="match status" value="1"/>
</dbReference>
<evidence type="ECO:0000256" key="3">
    <source>
        <dbReference type="ARBA" id="ARBA00022457"/>
    </source>
</evidence>
<evidence type="ECO:0000256" key="17">
    <source>
        <dbReference type="RuleBase" id="RU003476"/>
    </source>
</evidence>
<evidence type="ECO:0000256" key="9">
    <source>
        <dbReference type="ARBA" id="ARBA00023204"/>
    </source>
</evidence>
<comment type="caution">
    <text evidence="19">The sequence shown here is derived from an EMBL/GenBank/DDBJ whole genome shotgun (WGS) entry which is preliminary data.</text>
</comment>
<dbReference type="InterPro" id="IPR000086">
    <property type="entry name" value="NUDIX_hydrolase_dom"/>
</dbReference>
<dbReference type="InterPro" id="IPR036206">
    <property type="entry name" value="ThiamineP_synth_sf"/>
</dbReference>
<keyword evidence="9" id="KW-0234">DNA repair</keyword>
<keyword evidence="8" id="KW-0460">Magnesium</keyword>
<evidence type="ECO:0000256" key="1">
    <source>
        <dbReference type="ARBA" id="ARBA00001946"/>
    </source>
</evidence>
<feature type="domain" description="Nudix hydrolase" evidence="18">
    <location>
        <begin position="18"/>
        <end position="146"/>
    </location>
</feature>
<keyword evidence="4" id="KW-0235">DNA replication</keyword>
<dbReference type="EC" id="3.6.1.55" evidence="12"/>
<keyword evidence="20" id="KW-1185">Reference proteome</keyword>
<comment type="cofactor">
    <cofactor evidence="1">
        <name>Mg(2+)</name>
        <dbReference type="ChEBI" id="CHEBI:18420"/>
    </cofactor>
</comment>
<dbReference type="PROSITE" id="PS00893">
    <property type="entry name" value="NUDIX_BOX"/>
    <property type="match status" value="1"/>
</dbReference>
<comment type="catalytic activity">
    <reaction evidence="10">
        <text>8-oxo-dGTP + H2O = 8-oxo-dGMP + diphosphate + H(+)</text>
        <dbReference type="Rhea" id="RHEA:31575"/>
        <dbReference type="ChEBI" id="CHEBI:15377"/>
        <dbReference type="ChEBI" id="CHEBI:15378"/>
        <dbReference type="ChEBI" id="CHEBI:33019"/>
        <dbReference type="ChEBI" id="CHEBI:63224"/>
        <dbReference type="ChEBI" id="CHEBI:77896"/>
        <dbReference type="EC" id="3.6.1.55"/>
    </reaction>
</comment>
<protein>
    <recommendedName>
        <fullName evidence="13">8-oxo-dGTP diphosphatase</fullName>
        <ecNumber evidence="12">3.6.1.55</ecNumber>
    </recommendedName>
    <alternativeName>
        <fullName evidence="16">7,8-dihydro-8-oxoguanine-triphosphatase</fullName>
    </alternativeName>
    <alternativeName>
        <fullName evidence="15">Mutator protein MutT</fullName>
    </alternativeName>
    <alternativeName>
        <fullName evidence="14">dGTP pyrophosphohydrolase</fullName>
    </alternativeName>
</protein>
<evidence type="ECO:0000256" key="15">
    <source>
        <dbReference type="ARBA" id="ARBA00041979"/>
    </source>
</evidence>
<dbReference type="InterPro" id="IPR020476">
    <property type="entry name" value="Nudix_hydrolase"/>
</dbReference>
<evidence type="ECO:0000256" key="7">
    <source>
        <dbReference type="ARBA" id="ARBA00022801"/>
    </source>
</evidence>
<keyword evidence="7 17" id="KW-0378">Hydrolase</keyword>
<dbReference type="EMBL" id="JAFCLK010000012">
    <property type="protein sequence ID" value="MBR1137033.1"/>
    <property type="molecule type" value="Genomic_DNA"/>
</dbReference>
<comment type="similarity">
    <text evidence="2 17">Belongs to the Nudix hydrolase family.</text>
</comment>
<dbReference type="InterPro" id="IPR047127">
    <property type="entry name" value="MutT-like"/>
</dbReference>
<evidence type="ECO:0000256" key="14">
    <source>
        <dbReference type="ARBA" id="ARBA00041592"/>
    </source>
</evidence>
<dbReference type="PANTHER" id="PTHR47707">
    <property type="entry name" value="8-OXO-DGTP DIPHOSPHATASE"/>
    <property type="match status" value="1"/>
</dbReference>
<evidence type="ECO:0000313" key="19">
    <source>
        <dbReference type="EMBL" id="MBR1137033.1"/>
    </source>
</evidence>
<evidence type="ECO:0000256" key="6">
    <source>
        <dbReference type="ARBA" id="ARBA00022763"/>
    </source>
</evidence>
<dbReference type="Pfam" id="PF00293">
    <property type="entry name" value="NUDIX"/>
    <property type="match status" value="1"/>
</dbReference>
<dbReference type="Gene3D" id="3.20.20.70">
    <property type="entry name" value="Aldolase class I"/>
    <property type="match status" value="1"/>
</dbReference>
<evidence type="ECO:0000313" key="20">
    <source>
        <dbReference type="Proteomes" id="UP001314635"/>
    </source>
</evidence>
<dbReference type="InterPro" id="IPR013785">
    <property type="entry name" value="Aldolase_TIM"/>
</dbReference>
<evidence type="ECO:0000256" key="2">
    <source>
        <dbReference type="ARBA" id="ARBA00005582"/>
    </source>
</evidence>